<feature type="region of interest" description="Disordered" evidence="1">
    <location>
        <begin position="1"/>
        <end position="109"/>
    </location>
</feature>
<dbReference type="Proteomes" id="UP000553957">
    <property type="component" value="Unassembled WGS sequence"/>
</dbReference>
<feature type="compositionally biased region" description="Basic and acidic residues" evidence="1">
    <location>
        <begin position="14"/>
        <end position="25"/>
    </location>
</feature>
<dbReference type="AlphaFoldDB" id="A0A841SE26"/>
<proteinExistence type="predicted"/>
<evidence type="ECO:0000256" key="1">
    <source>
        <dbReference type="SAM" id="MobiDB-lite"/>
    </source>
</evidence>
<feature type="compositionally biased region" description="Basic and acidic residues" evidence="1">
    <location>
        <begin position="137"/>
        <end position="153"/>
    </location>
</feature>
<gene>
    <name evidence="3" type="ORF">HNR71_003571</name>
</gene>
<comment type="caution">
    <text evidence="3">The sequence shown here is derived from an EMBL/GenBank/DDBJ whole genome shotgun (WGS) entry which is preliminary data.</text>
</comment>
<evidence type="ECO:0000313" key="4">
    <source>
        <dbReference type="Proteomes" id="UP000553957"/>
    </source>
</evidence>
<protein>
    <submittedName>
        <fullName evidence="3">Uncharacterized protein</fullName>
    </submittedName>
</protein>
<organism evidence="3 4">
    <name type="scientific">Kribbella sandramycini</name>
    <dbReference type="NCBI Taxonomy" id="60450"/>
    <lineage>
        <taxon>Bacteria</taxon>
        <taxon>Bacillati</taxon>
        <taxon>Actinomycetota</taxon>
        <taxon>Actinomycetes</taxon>
        <taxon>Propionibacteriales</taxon>
        <taxon>Kribbellaceae</taxon>
        <taxon>Kribbella</taxon>
    </lineage>
</organism>
<keyword evidence="2" id="KW-0812">Transmembrane</keyword>
<feature type="compositionally biased region" description="Pro residues" evidence="1">
    <location>
        <begin position="1"/>
        <end position="12"/>
    </location>
</feature>
<accession>A0A841SE26</accession>
<evidence type="ECO:0000313" key="3">
    <source>
        <dbReference type="EMBL" id="MBB6567934.1"/>
    </source>
</evidence>
<feature type="compositionally biased region" description="Basic and acidic residues" evidence="1">
    <location>
        <begin position="87"/>
        <end position="103"/>
    </location>
</feature>
<feature type="transmembrane region" description="Helical" evidence="2">
    <location>
        <begin position="190"/>
        <end position="210"/>
    </location>
</feature>
<reference evidence="3 4" key="1">
    <citation type="submission" date="2020-08" db="EMBL/GenBank/DDBJ databases">
        <title>Sequencing the genomes of 1000 actinobacteria strains.</title>
        <authorList>
            <person name="Klenk H.-P."/>
        </authorList>
    </citation>
    <scope>NUCLEOTIDE SEQUENCE [LARGE SCALE GENOMIC DNA]</scope>
    <source>
        <strain evidence="3 4">DSM 15626</strain>
    </source>
</reference>
<feature type="compositionally biased region" description="Low complexity" evidence="1">
    <location>
        <begin position="27"/>
        <end position="61"/>
    </location>
</feature>
<feature type="region of interest" description="Disordered" evidence="1">
    <location>
        <begin position="121"/>
        <end position="180"/>
    </location>
</feature>
<dbReference type="RefSeq" id="WP_202885485.1">
    <property type="nucleotide sequence ID" value="NZ_BAAAGT010000003.1"/>
</dbReference>
<evidence type="ECO:0000256" key="2">
    <source>
        <dbReference type="SAM" id="Phobius"/>
    </source>
</evidence>
<name>A0A841SE26_9ACTN</name>
<feature type="compositionally biased region" description="Basic and acidic residues" evidence="1">
    <location>
        <begin position="168"/>
        <end position="180"/>
    </location>
</feature>
<dbReference type="EMBL" id="JACHKF010000001">
    <property type="protein sequence ID" value="MBB6567934.1"/>
    <property type="molecule type" value="Genomic_DNA"/>
</dbReference>
<keyword evidence="2" id="KW-0472">Membrane</keyword>
<keyword evidence="2" id="KW-1133">Transmembrane helix</keyword>
<sequence length="356" mass="35116">MTDPTPTPPTPAEDPAKPDAVEAAKVDATPAPGGDAAGAPKSDPTPDGDTKAATTPAAAAEPKADTEKASTTPAAGAEPKVSSADGAKAEGKSAGDAKADGAKAEVASAGAAKVGATSAAGAASEVPAAGTAGTDATKADAAKADEKPADGAKAEGTPAGAEGGGAKAEGKDAAGGEGEKKTAWWRRGPFVTVGGALVVLVALAVLGYVWGLGPLNRLNTAQGIAVPAKLAGLERITDEGIRKQLQLDTTREALSRINDGKQATVEAYGSLNGDKMFVVIALRGKVDIDKTVADSGAPADKVKRVGKSTCVETTGNLPTQCYRGSNTLTVIAQSANEGISVDEVAPVAVEAFNAMR</sequence>
<feature type="compositionally biased region" description="Low complexity" evidence="1">
    <location>
        <begin position="121"/>
        <end position="136"/>
    </location>
</feature>